<evidence type="ECO:0000313" key="8">
    <source>
        <dbReference type="EMBL" id="SEP15436.1"/>
    </source>
</evidence>
<dbReference type="PANTHER" id="PTHR30511:SF0">
    <property type="entry name" value="ALANINE RACEMASE, CATABOLIC-RELATED"/>
    <property type="match status" value="1"/>
</dbReference>
<dbReference type="InterPro" id="IPR000821">
    <property type="entry name" value="Ala_racemase"/>
</dbReference>
<protein>
    <recommendedName>
        <fullName evidence="4">Alanine racemase</fullName>
        <ecNumber evidence="4">5.1.1.1</ecNumber>
    </recommendedName>
</protein>
<dbReference type="RefSeq" id="WP_091616558.1">
    <property type="nucleotide sequence ID" value="NZ_FOEF01000004.1"/>
</dbReference>
<dbReference type="HAMAP" id="MF_01201">
    <property type="entry name" value="Ala_racemase"/>
    <property type="match status" value="1"/>
</dbReference>
<dbReference type="SUPFAM" id="SSF50621">
    <property type="entry name" value="Alanine racemase C-terminal domain-like"/>
    <property type="match status" value="1"/>
</dbReference>
<evidence type="ECO:0000259" key="7">
    <source>
        <dbReference type="SMART" id="SM01005"/>
    </source>
</evidence>
<comment type="pathway">
    <text evidence="4">Amino-acid biosynthesis; D-alanine biosynthesis; D-alanine from L-alanine: step 1/1.</text>
</comment>
<dbReference type="AlphaFoldDB" id="A0A1H8VJ31"/>
<feature type="active site" description="Proton acceptor; specific for L-alanine" evidence="4">
    <location>
        <position position="263"/>
    </location>
</feature>
<proteinExistence type="inferred from homology"/>
<dbReference type="PRINTS" id="PR00992">
    <property type="entry name" value="ALARACEMASE"/>
</dbReference>
<dbReference type="SUPFAM" id="SSF51419">
    <property type="entry name" value="PLP-binding barrel"/>
    <property type="match status" value="1"/>
</dbReference>
<dbReference type="InterPro" id="IPR011079">
    <property type="entry name" value="Ala_racemase_C"/>
</dbReference>
<gene>
    <name evidence="8" type="ORF">SAMN04489732_10495</name>
</gene>
<dbReference type="GO" id="GO:0005829">
    <property type="term" value="C:cytosol"/>
    <property type="evidence" value="ECO:0007669"/>
    <property type="project" value="TreeGrafter"/>
</dbReference>
<dbReference type="GO" id="GO:0008784">
    <property type="term" value="F:alanine racemase activity"/>
    <property type="evidence" value="ECO:0007669"/>
    <property type="project" value="UniProtKB-UniRule"/>
</dbReference>
<evidence type="ECO:0000256" key="1">
    <source>
        <dbReference type="ARBA" id="ARBA00001933"/>
    </source>
</evidence>
<organism evidence="8 9">
    <name type="scientific">Amycolatopsis saalfeldensis</name>
    <dbReference type="NCBI Taxonomy" id="394193"/>
    <lineage>
        <taxon>Bacteria</taxon>
        <taxon>Bacillati</taxon>
        <taxon>Actinomycetota</taxon>
        <taxon>Actinomycetes</taxon>
        <taxon>Pseudonocardiales</taxon>
        <taxon>Pseudonocardiaceae</taxon>
        <taxon>Amycolatopsis</taxon>
    </lineage>
</organism>
<dbReference type="PANTHER" id="PTHR30511">
    <property type="entry name" value="ALANINE RACEMASE"/>
    <property type="match status" value="1"/>
</dbReference>
<evidence type="ECO:0000256" key="4">
    <source>
        <dbReference type="HAMAP-Rule" id="MF_01201"/>
    </source>
</evidence>
<dbReference type="Pfam" id="PF01168">
    <property type="entry name" value="Ala_racemase_N"/>
    <property type="match status" value="1"/>
</dbReference>
<dbReference type="FunFam" id="3.20.20.10:FF:000002">
    <property type="entry name" value="Alanine racemase"/>
    <property type="match status" value="1"/>
</dbReference>
<dbReference type="Proteomes" id="UP000198582">
    <property type="component" value="Unassembled WGS sequence"/>
</dbReference>
<keyword evidence="9" id="KW-1185">Reference proteome</keyword>
<feature type="domain" description="Alanine racemase C-terminal" evidence="7">
    <location>
        <begin position="242"/>
        <end position="370"/>
    </location>
</feature>
<dbReference type="GO" id="GO:0009252">
    <property type="term" value="P:peptidoglycan biosynthetic process"/>
    <property type="evidence" value="ECO:0007669"/>
    <property type="project" value="TreeGrafter"/>
</dbReference>
<dbReference type="NCBIfam" id="TIGR00492">
    <property type="entry name" value="alr"/>
    <property type="match status" value="1"/>
</dbReference>
<evidence type="ECO:0000256" key="3">
    <source>
        <dbReference type="ARBA" id="ARBA00023235"/>
    </source>
</evidence>
<evidence type="ECO:0000256" key="5">
    <source>
        <dbReference type="PIRSR" id="PIRSR600821-50"/>
    </source>
</evidence>
<comment type="similarity">
    <text evidence="4">Belongs to the alanine racemase family.</text>
</comment>
<reference evidence="9" key="1">
    <citation type="submission" date="2016-10" db="EMBL/GenBank/DDBJ databases">
        <authorList>
            <person name="Varghese N."/>
            <person name="Submissions S."/>
        </authorList>
    </citation>
    <scope>NUCLEOTIDE SEQUENCE [LARGE SCALE GENOMIC DNA]</scope>
    <source>
        <strain evidence="9">DSM 44993</strain>
    </source>
</reference>
<evidence type="ECO:0000313" key="9">
    <source>
        <dbReference type="Proteomes" id="UP000198582"/>
    </source>
</evidence>
<keyword evidence="2 4" id="KW-0663">Pyridoxal phosphate</keyword>
<name>A0A1H8VJ31_9PSEU</name>
<dbReference type="OrthoDB" id="9813814at2"/>
<accession>A0A1H8VJ31</accession>
<dbReference type="EC" id="5.1.1.1" evidence="4"/>
<dbReference type="CDD" id="cd00430">
    <property type="entry name" value="PLPDE_III_AR"/>
    <property type="match status" value="1"/>
</dbReference>
<feature type="binding site" evidence="4 6">
    <location>
        <position position="138"/>
    </location>
    <ligand>
        <name>substrate</name>
    </ligand>
</feature>
<comment type="catalytic activity">
    <reaction evidence="4">
        <text>L-alanine = D-alanine</text>
        <dbReference type="Rhea" id="RHEA:20249"/>
        <dbReference type="ChEBI" id="CHEBI:57416"/>
        <dbReference type="ChEBI" id="CHEBI:57972"/>
        <dbReference type="EC" id="5.1.1.1"/>
    </reaction>
</comment>
<comment type="cofactor">
    <cofactor evidence="1 4 5">
        <name>pyridoxal 5'-phosphate</name>
        <dbReference type="ChEBI" id="CHEBI:597326"/>
    </cofactor>
</comment>
<keyword evidence="3 4" id="KW-0413">Isomerase</keyword>
<dbReference type="SMART" id="SM01005">
    <property type="entry name" value="Ala_racemase_C"/>
    <property type="match status" value="1"/>
</dbReference>
<feature type="modified residue" description="N6-(pyridoxal phosphate)lysine" evidence="4 5">
    <location>
        <position position="42"/>
    </location>
</feature>
<dbReference type="STRING" id="394193.SAMN04489732_10495"/>
<dbReference type="Gene3D" id="3.20.20.10">
    <property type="entry name" value="Alanine racemase"/>
    <property type="match status" value="1"/>
</dbReference>
<feature type="active site" description="Proton acceptor; specific for D-alanine" evidence="4">
    <location>
        <position position="42"/>
    </location>
</feature>
<dbReference type="InterPro" id="IPR001608">
    <property type="entry name" value="Ala_racemase_N"/>
</dbReference>
<dbReference type="Gene3D" id="2.40.37.10">
    <property type="entry name" value="Lyase, Ornithine Decarboxylase, Chain A, domain 1"/>
    <property type="match status" value="1"/>
</dbReference>
<evidence type="ECO:0000256" key="6">
    <source>
        <dbReference type="PIRSR" id="PIRSR600821-52"/>
    </source>
</evidence>
<dbReference type="Pfam" id="PF00842">
    <property type="entry name" value="Ala_racemase_C"/>
    <property type="match status" value="1"/>
</dbReference>
<dbReference type="EMBL" id="FOEF01000004">
    <property type="protein sequence ID" value="SEP15436.1"/>
    <property type="molecule type" value="Genomic_DNA"/>
</dbReference>
<evidence type="ECO:0000256" key="2">
    <source>
        <dbReference type="ARBA" id="ARBA00022898"/>
    </source>
</evidence>
<sequence>MPGTRALTSTDRVSAVVDLDAVAANTRLIRETAGTPVMAVVKADGFGHGLLPVTRAALEGGATWLGVTTLDEALELRRAGVPAPVLSWLHLPDEDFGTAIGEGVDLGVSSVEHLRSIVAAAGEAPARVHLKIDTGLSRNGAVADSWGELVDEAWRYETAGAVHVRGVWSHLHTAEDPETVPEQVRRFETALARAQRAGLRPTVRHLANSAAALTIPATRYDLVRAGIALYGVEPAHPGLRPAMTLRARAVQVKRVPAGTGVSYGHDHVTTRATTLVLVPLGFADGVPRLAGAHGAQVWFRGARHPVVGRIAMDQFVVDVGDTPAHVGDEIVLFGPGDEGEPTAVDWARWAGTNPHEILTGIGPRVPRHHHRSEGALP</sequence>
<dbReference type="UniPathway" id="UPA00042">
    <property type="reaction ID" value="UER00497"/>
</dbReference>
<feature type="binding site" evidence="4 6">
    <location>
        <position position="312"/>
    </location>
    <ligand>
        <name>substrate</name>
    </ligand>
</feature>
<dbReference type="InterPro" id="IPR029066">
    <property type="entry name" value="PLP-binding_barrel"/>
</dbReference>
<dbReference type="InterPro" id="IPR009006">
    <property type="entry name" value="Ala_racemase/Decarboxylase_C"/>
</dbReference>
<comment type="function">
    <text evidence="4">Catalyzes the interconversion of L-alanine and D-alanine. May also act on other amino acids.</text>
</comment>
<dbReference type="GO" id="GO:0030632">
    <property type="term" value="P:D-alanine biosynthetic process"/>
    <property type="evidence" value="ECO:0007669"/>
    <property type="project" value="UniProtKB-UniRule"/>
</dbReference>
<dbReference type="GO" id="GO:0030170">
    <property type="term" value="F:pyridoxal phosphate binding"/>
    <property type="evidence" value="ECO:0007669"/>
    <property type="project" value="UniProtKB-UniRule"/>
</dbReference>